<dbReference type="EMBL" id="CP019384">
    <property type="protein sequence ID" value="QAT17055.1"/>
    <property type="molecule type" value="Genomic_DNA"/>
</dbReference>
<dbReference type="KEGG" id="vai:BU251_04550"/>
<gene>
    <name evidence="10" type="ORF">BU251_04550</name>
</gene>
<feature type="transmembrane region" description="Helical" evidence="8">
    <location>
        <begin position="359"/>
        <end position="377"/>
    </location>
</feature>
<dbReference type="Proteomes" id="UP000287243">
    <property type="component" value="Chromosome"/>
</dbReference>
<evidence type="ECO:0000313" key="10">
    <source>
        <dbReference type="EMBL" id="QAT17055.1"/>
    </source>
</evidence>
<feature type="transmembrane region" description="Helical" evidence="8">
    <location>
        <begin position="297"/>
        <end position="321"/>
    </location>
</feature>
<keyword evidence="11" id="KW-1185">Reference proteome</keyword>
<feature type="transmembrane region" description="Helical" evidence="8">
    <location>
        <begin position="397"/>
        <end position="415"/>
    </location>
</feature>
<evidence type="ECO:0000256" key="2">
    <source>
        <dbReference type="ARBA" id="ARBA00022475"/>
    </source>
</evidence>
<evidence type="ECO:0000256" key="8">
    <source>
        <dbReference type="SAM" id="Phobius"/>
    </source>
</evidence>
<evidence type="ECO:0000256" key="6">
    <source>
        <dbReference type="ARBA" id="ARBA00023136"/>
    </source>
</evidence>
<dbReference type="PANTHER" id="PTHR42682:SF4">
    <property type="entry name" value="NADH-UBIQUINONE_PLASTOQUINONE"/>
    <property type="match status" value="1"/>
</dbReference>
<evidence type="ECO:0000256" key="5">
    <source>
        <dbReference type="ARBA" id="ARBA00023002"/>
    </source>
</evidence>
<keyword evidence="3 7" id="KW-0812">Transmembrane</keyword>
<sequence length="613" mass="66695">MMNLSLPLLVLGPFLAGCVVMLAPQRTRFLKQALVLAVTAADLVLCLRLFPQEVTFFCPWGAYGIDFSLRFYRFSAFILTAAGGFAFLIAIYSCVFTFAKEKSRLFFTFFLFSLSLVNGAVLSDNLIILLFFWEGLLLTVFGLIAIGGPTAFKTGVKALVIVGVADLCMMVGIALVGHLSGTFAISKIQVPLGGLGSLAFVLMMIGAISKAGSMPFHTWIPDASLDAPLPFMAFLPAALEKLLGIYLLARICLDLFRLVPESGLSMALMIIGSVTILLAVMMALVQKNYKKLLSYHAISQVGYMILGIGTAVPIGIVGGLFHMINHAMYKSCLFLTSGAVERQSGTTDLERLGGLAGKMPVTFLCFFVAAAAISGVPPFNGFFSKELVYDGALERGLVFYLAAILGSFLTAASFLKLGHAAYLGPRSETTQTAKEAPVFMLIPMIVIAAGCVFFGLHRSFPIGQLVQPAVENHLEGQDFSFLMPNTKLVAVTIIMLLMAFANHVFGAKMKGSGLKAVDYIHDAPVLSGIYDRAERRCFDPYEWGRAMMRGFSYLLWRLDRGIDWIYNAGFPGCAQVLARTLKRWHSGSYVTYLGWSLGGLLILVIFLMSTRSF</sequence>
<keyword evidence="2" id="KW-1003">Cell membrane</keyword>
<proteinExistence type="predicted"/>
<dbReference type="InterPro" id="IPR001750">
    <property type="entry name" value="ND/Mrp_TM"/>
</dbReference>
<feature type="transmembrane region" description="Helical" evidence="8">
    <location>
        <begin position="436"/>
        <end position="456"/>
    </location>
</feature>
<accession>A0A410P4C4</accession>
<feature type="transmembrane region" description="Helical" evidence="8">
    <location>
        <begin position="488"/>
        <end position="505"/>
    </location>
</feature>
<organism evidence="10 11">
    <name type="scientific">Velamenicoccus archaeovorus</name>
    <dbReference type="NCBI Taxonomy" id="1930593"/>
    <lineage>
        <taxon>Bacteria</taxon>
        <taxon>Pseudomonadati</taxon>
        <taxon>Candidatus Omnitrophota</taxon>
        <taxon>Candidatus Velamenicoccus</taxon>
    </lineage>
</organism>
<dbReference type="PANTHER" id="PTHR42682">
    <property type="entry name" value="HYDROGENASE-4 COMPONENT F"/>
    <property type="match status" value="1"/>
</dbReference>
<dbReference type="GO" id="GO:0016491">
    <property type="term" value="F:oxidoreductase activity"/>
    <property type="evidence" value="ECO:0007669"/>
    <property type="project" value="UniProtKB-KW"/>
</dbReference>
<feature type="transmembrane region" description="Helical" evidence="8">
    <location>
        <begin position="71"/>
        <end position="99"/>
    </location>
</feature>
<comment type="subcellular location">
    <subcellularLocation>
        <location evidence="1">Cell membrane</location>
        <topology evidence="1">Multi-pass membrane protein</topology>
    </subcellularLocation>
    <subcellularLocation>
        <location evidence="7">Membrane</location>
        <topology evidence="7">Multi-pass membrane protein</topology>
    </subcellularLocation>
</comment>
<dbReference type="Pfam" id="PF00361">
    <property type="entry name" value="Proton_antipo_M"/>
    <property type="match status" value="1"/>
</dbReference>
<keyword evidence="5" id="KW-0560">Oxidoreductase</keyword>
<dbReference type="GO" id="GO:0005886">
    <property type="term" value="C:plasma membrane"/>
    <property type="evidence" value="ECO:0007669"/>
    <property type="project" value="UniProtKB-SubCell"/>
</dbReference>
<feature type="transmembrane region" description="Helical" evidence="8">
    <location>
        <begin position="589"/>
        <end position="608"/>
    </location>
</feature>
<name>A0A410P4C4_VELA1</name>
<feature type="transmembrane region" description="Helical" evidence="8">
    <location>
        <begin position="129"/>
        <end position="152"/>
    </location>
</feature>
<feature type="transmembrane region" description="Helical" evidence="8">
    <location>
        <begin position="158"/>
        <end position="176"/>
    </location>
</feature>
<evidence type="ECO:0000256" key="4">
    <source>
        <dbReference type="ARBA" id="ARBA00022989"/>
    </source>
</evidence>
<evidence type="ECO:0000256" key="3">
    <source>
        <dbReference type="ARBA" id="ARBA00022692"/>
    </source>
</evidence>
<keyword evidence="6 8" id="KW-0472">Membrane</keyword>
<feature type="domain" description="NADH:quinone oxidoreductase/Mrp antiporter transmembrane" evidence="9">
    <location>
        <begin position="123"/>
        <end position="410"/>
    </location>
</feature>
<dbReference type="RefSeq" id="WP_228767771.1">
    <property type="nucleotide sequence ID" value="NZ_CP019384.1"/>
</dbReference>
<protein>
    <submittedName>
        <fullName evidence="10">Na(+) H(+) antiporter subunit A</fullName>
    </submittedName>
</protein>
<keyword evidence="4 8" id="KW-1133">Transmembrane helix</keyword>
<evidence type="ECO:0000256" key="7">
    <source>
        <dbReference type="RuleBase" id="RU000320"/>
    </source>
</evidence>
<feature type="transmembrane region" description="Helical" evidence="8">
    <location>
        <begin position="229"/>
        <end position="253"/>
    </location>
</feature>
<dbReference type="AlphaFoldDB" id="A0A410P4C4"/>
<evidence type="ECO:0000256" key="1">
    <source>
        <dbReference type="ARBA" id="ARBA00004651"/>
    </source>
</evidence>
<evidence type="ECO:0000259" key="9">
    <source>
        <dbReference type="Pfam" id="PF00361"/>
    </source>
</evidence>
<feature type="transmembrane region" description="Helical" evidence="8">
    <location>
        <begin position="265"/>
        <end position="285"/>
    </location>
</feature>
<dbReference type="InterPro" id="IPR052175">
    <property type="entry name" value="ComplexI-like_HydComp"/>
</dbReference>
<evidence type="ECO:0000313" key="11">
    <source>
        <dbReference type="Proteomes" id="UP000287243"/>
    </source>
</evidence>
<feature type="transmembrane region" description="Helical" evidence="8">
    <location>
        <begin position="105"/>
        <end position="122"/>
    </location>
</feature>
<feature type="transmembrane region" description="Helical" evidence="8">
    <location>
        <begin position="188"/>
        <end position="209"/>
    </location>
</feature>
<reference evidence="10 11" key="1">
    <citation type="submission" date="2017-01" db="EMBL/GenBank/DDBJ databases">
        <title>First insights into the biology of 'candidatus Vampirococcus archaeovorus'.</title>
        <authorList>
            <person name="Kizina J."/>
            <person name="Jordan S."/>
            <person name="Stueber K."/>
            <person name="Reinhardt R."/>
            <person name="Harder J."/>
        </authorList>
    </citation>
    <scope>NUCLEOTIDE SEQUENCE [LARGE SCALE GENOMIC DNA]</scope>
    <source>
        <strain evidence="10 11">LiM</strain>
    </source>
</reference>